<proteinExistence type="predicted"/>
<protein>
    <submittedName>
        <fullName evidence="2">Uncharacterized protein</fullName>
    </submittedName>
</protein>
<keyword evidence="1" id="KW-0812">Transmembrane</keyword>
<organism evidence="2 3">
    <name type="scientific">Yersinia similis</name>
    <dbReference type="NCBI Taxonomy" id="367190"/>
    <lineage>
        <taxon>Bacteria</taxon>
        <taxon>Pseudomonadati</taxon>
        <taxon>Pseudomonadota</taxon>
        <taxon>Gammaproteobacteria</taxon>
        <taxon>Enterobacterales</taxon>
        <taxon>Yersiniaceae</taxon>
        <taxon>Yersinia</taxon>
    </lineage>
</organism>
<feature type="transmembrane region" description="Helical" evidence="1">
    <location>
        <begin position="137"/>
        <end position="158"/>
    </location>
</feature>
<keyword evidence="1" id="KW-0472">Membrane</keyword>
<gene>
    <name evidence="2" type="ORF">BF17_07960</name>
</gene>
<evidence type="ECO:0000313" key="3">
    <source>
        <dbReference type="Proteomes" id="UP000019439"/>
    </source>
</evidence>
<keyword evidence="1" id="KW-1133">Transmembrane helix</keyword>
<name>A0ABM5PYL4_9GAMM</name>
<keyword evidence="3" id="KW-1185">Reference proteome</keyword>
<evidence type="ECO:0000313" key="2">
    <source>
        <dbReference type="EMBL" id="AHK19252.1"/>
    </source>
</evidence>
<reference evidence="2 3" key="1">
    <citation type="journal article" date="2014" name="Genome Announc.">
        <title>Genome Sequence of Yersinia similis Y228T, a Member of the Yersinia pseudotuberculosis Complex.</title>
        <authorList>
            <person name="Sprague L.D."/>
            <person name="Neubauer H."/>
        </authorList>
    </citation>
    <scope>NUCLEOTIDE SEQUENCE [LARGE SCALE GENOMIC DNA]</scope>
    <source>
        <strain evidence="2 3">228</strain>
    </source>
</reference>
<dbReference type="EMBL" id="CP007230">
    <property type="protein sequence ID" value="AHK19252.1"/>
    <property type="molecule type" value="Genomic_DNA"/>
</dbReference>
<dbReference type="Proteomes" id="UP000019439">
    <property type="component" value="Chromosome"/>
</dbReference>
<accession>A0ABM5PYL4</accession>
<sequence>MSYHLGTVKKCLIKSELLCTALWLSLFSKSNQIVNLLLVRIHHARSAVTQDEWLMLKECNGYTRNVMDVQGAKDDINGANVKGCSGHWPECRANRLQGLRGGKDRVLQEGETGMLSKCRECAVRISFRRRCEKRRQVNLSPFFFLFFLLDSGPILYPIDFKMQEGGKREQPTHLQLEGWRVYTKSDPILI</sequence>
<evidence type="ECO:0000256" key="1">
    <source>
        <dbReference type="SAM" id="Phobius"/>
    </source>
</evidence>